<dbReference type="Pfam" id="PF01235">
    <property type="entry name" value="Na_Ala_symp"/>
    <property type="match status" value="1"/>
</dbReference>
<dbReference type="AlphaFoldDB" id="C7MKY7"/>
<organism evidence="9 10">
    <name type="scientific">Cryptobacterium curtum (strain ATCC 700683 / DSM 15641 / CCUG 43107 / 12-3)</name>
    <dbReference type="NCBI Taxonomy" id="469378"/>
    <lineage>
        <taxon>Bacteria</taxon>
        <taxon>Bacillati</taxon>
        <taxon>Actinomycetota</taxon>
        <taxon>Coriobacteriia</taxon>
        <taxon>Eggerthellales</taxon>
        <taxon>Eggerthellaceae</taxon>
        <taxon>Cryptobacterium</taxon>
    </lineage>
</organism>
<comment type="similarity">
    <text evidence="2 8">Belongs to the alanine or glycine:cation symporter (AGCS) (TC 2.A.25) family.</text>
</comment>
<evidence type="ECO:0000256" key="7">
    <source>
        <dbReference type="ARBA" id="ARBA00023136"/>
    </source>
</evidence>
<gene>
    <name evidence="9" type="ordered locus">Ccur_12520</name>
</gene>
<keyword evidence="4 8" id="KW-1003">Cell membrane</keyword>
<dbReference type="Proteomes" id="UP000000954">
    <property type="component" value="Chromosome"/>
</dbReference>
<dbReference type="HOGENOM" id="CLU_024867_1_0_11"/>
<keyword evidence="6 8" id="KW-1133">Transmembrane helix</keyword>
<accession>C7MKY7</accession>
<feature type="transmembrane region" description="Helical" evidence="8">
    <location>
        <begin position="264"/>
        <end position="283"/>
    </location>
</feature>
<feature type="transmembrane region" description="Helical" evidence="8">
    <location>
        <begin position="20"/>
        <end position="39"/>
    </location>
</feature>
<evidence type="ECO:0000256" key="8">
    <source>
        <dbReference type="RuleBase" id="RU363064"/>
    </source>
</evidence>
<keyword evidence="8" id="KW-0769">Symport</keyword>
<keyword evidence="3 8" id="KW-0813">Transport</keyword>
<evidence type="ECO:0000256" key="1">
    <source>
        <dbReference type="ARBA" id="ARBA00004651"/>
    </source>
</evidence>
<evidence type="ECO:0000313" key="10">
    <source>
        <dbReference type="Proteomes" id="UP000000954"/>
    </source>
</evidence>
<feature type="transmembrane region" description="Helical" evidence="8">
    <location>
        <begin position="154"/>
        <end position="177"/>
    </location>
</feature>
<comment type="subcellular location">
    <subcellularLocation>
        <location evidence="1 8">Cell membrane</location>
        <topology evidence="1 8">Multi-pass membrane protein</topology>
    </subcellularLocation>
</comment>
<keyword evidence="7 8" id="KW-0472">Membrane</keyword>
<feature type="transmembrane region" description="Helical" evidence="8">
    <location>
        <begin position="409"/>
        <end position="429"/>
    </location>
</feature>
<dbReference type="NCBIfam" id="TIGR00835">
    <property type="entry name" value="agcS"/>
    <property type="match status" value="1"/>
</dbReference>
<dbReference type="eggNOG" id="COG1115">
    <property type="taxonomic scope" value="Bacteria"/>
</dbReference>
<dbReference type="Gene3D" id="1.20.1740.10">
    <property type="entry name" value="Amino acid/polyamine transporter I"/>
    <property type="match status" value="1"/>
</dbReference>
<dbReference type="InterPro" id="IPR001463">
    <property type="entry name" value="Na/Ala_symport"/>
</dbReference>
<sequence length="479" mass="50090">MRYIIARMDIIAILNQIDAVVWGPVMICLLLGTHIFLTIRTGFIQRKLPQAIKMSVVEDPDAEGDVSQFGALVTALAGTIGTGSIVGVATAIIAGGPGAIFWMWLTGVFGIATKYAEVYASVKYRVKDSSGEMLGGAMYAWERAFARADGSTPWWARLGAVAFALFAVIATIGTGSAVQSAAMTGIIESSIPGSPDWLIALIIALAVALVIFGGVRSISTVCEKLVPFMAVAYALGCIIVLVYNGSYVGQALSTILDSALTGRAAFGGAVGSGIMVALQFGCARGLFSNESGLGTAPIVAAAAATRNPARQALIAMTGTFWSTVVICAITGLVMVSTLLANPGIIEGGGIKEGAALASAAFATIPYVGTPILVVGMVSFAYSTILGWSYYGNRCVTYLFGRRAIRPYQVLYVAVGFLGALGVGDMVWTISDIGNALMAIPNIIMVLLLSGLIARETKHYVYEDNLNEPDHTEIPTIPTK</sequence>
<dbReference type="KEGG" id="ccu:Ccur_12520"/>
<dbReference type="PANTHER" id="PTHR30330:SF3">
    <property type="entry name" value="TRANSCRIPTIONAL REGULATOR, LRP FAMILY"/>
    <property type="match status" value="1"/>
</dbReference>
<feature type="transmembrane region" description="Helical" evidence="8">
    <location>
        <begin position="435"/>
        <end position="453"/>
    </location>
</feature>
<feature type="transmembrane region" description="Helical" evidence="8">
    <location>
        <begin position="364"/>
        <end position="388"/>
    </location>
</feature>
<evidence type="ECO:0000256" key="2">
    <source>
        <dbReference type="ARBA" id="ARBA00009261"/>
    </source>
</evidence>
<proteinExistence type="inferred from homology"/>
<keyword evidence="5 8" id="KW-0812">Transmembrane</keyword>
<dbReference type="EMBL" id="CP001682">
    <property type="protein sequence ID" value="ACU94934.1"/>
    <property type="molecule type" value="Genomic_DNA"/>
</dbReference>
<reference evidence="9 10" key="1">
    <citation type="journal article" date="2009" name="Stand. Genomic Sci.">
        <title>Complete genome sequence of Cryptobacterium curtum type strain (12-3).</title>
        <authorList>
            <person name="Mavrommatis K."/>
            <person name="Pukall R."/>
            <person name="Rohde C."/>
            <person name="Chen F."/>
            <person name="Sims D."/>
            <person name="Brettin T."/>
            <person name="Kuske C."/>
            <person name="Detter J.C."/>
            <person name="Han C."/>
            <person name="Lapidus A."/>
            <person name="Copeland A."/>
            <person name="Glavina Del Rio T."/>
            <person name="Nolan M."/>
            <person name="Lucas S."/>
            <person name="Tice H."/>
            <person name="Cheng J.F."/>
            <person name="Bruce D."/>
            <person name="Goodwin L."/>
            <person name="Pitluck S."/>
            <person name="Ovchinnikova G."/>
            <person name="Pati A."/>
            <person name="Ivanova N."/>
            <person name="Chen A."/>
            <person name="Palaniappan K."/>
            <person name="Chain P."/>
            <person name="D'haeseleer P."/>
            <person name="Goker M."/>
            <person name="Bristow J."/>
            <person name="Eisen J.A."/>
            <person name="Markowitz V."/>
            <person name="Hugenholtz P."/>
            <person name="Rohde M."/>
            <person name="Klenk H.P."/>
            <person name="Kyrpides N.C."/>
        </authorList>
    </citation>
    <scope>NUCLEOTIDE SEQUENCE [LARGE SCALE GENOMIC DNA]</scope>
    <source>
        <strain evidence="10">ATCC 700683 / DSM 15641 / 12-3</strain>
    </source>
</reference>
<evidence type="ECO:0000256" key="3">
    <source>
        <dbReference type="ARBA" id="ARBA00022448"/>
    </source>
</evidence>
<feature type="transmembrane region" description="Helical" evidence="8">
    <location>
        <begin position="197"/>
        <end position="218"/>
    </location>
</feature>
<protein>
    <submittedName>
        <fullName evidence="9">Amino acid carrier protein</fullName>
    </submittedName>
</protein>
<evidence type="ECO:0000256" key="5">
    <source>
        <dbReference type="ARBA" id="ARBA00022692"/>
    </source>
</evidence>
<dbReference type="GO" id="GO:0005886">
    <property type="term" value="C:plasma membrane"/>
    <property type="evidence" value="ECO:0007669"/>
    <property type="project" value="UniProtKB-SubCell"/>
</dbReference>
<evidence type="ECO:0000256" key="6">
    <source>
        <dbReference type="ARBA" id="ARBA00022989"/>
    </source>
</evidence>
<dbReference type="PANTHER" id="PTHR30330">
    <property type="entry name" value="AGSS FAMILY TRANSPORTER, SODIUM-ALANINE"/>
    <property type="match status" value="1"/>
</dbReference>
<evidence type="ECO:0000313" key="9">
    <source>
        <dbReference type="EMBL" id="ACU94934.1"/>
    </source>
</evidence>
<dbReference type="STRING" id="469378.Ccur_12520"/>
<dbReference type="PRINTS" id="PR00175">
    <property type="entry name" value="NAALASMPORT"/>
</dbReference>
<feature type="transmembrane region" description="Helical" evidence="8">
    <location>
        <begin position="225"/>
        <end position="244"/>
    </location>
</feature>
<name>C7MKY7_CRYCD</name>
<feature type="transmembrane region" description="Helical" evidence="8">
    <location>
        <begin position="320"/>
        <end position="344"/>
    </location>
</feature>
<dbReference type="GO" id="GO:0005283">
    <property type="term" value="F:amino acid:sodium symporter activity"/>
    <property type="evidence" value="ECO:0007669"/>
    <property type="project" value="InterPro"/>
</dbReference>
<keyword evidence="10" id="KW-1185">Reference proteome</keyword>
<evidence type="ECO:0000256" key="4">
    <source>
        <dbReference type="ARBA" id="ARBA00022475"/>
    </source>
</evidence>